<protein>
    <submittedName>
        <fullName evidence="2">Uncharacterized protein</fullName>
    </submittedName>
</protein>
<organism evidence="2 3">
    <name type="scientific">Durusdinium trenchii</name>
    <dbReference type="NCBI Taxonomy" id="1381693"/>
    <lineage>
        <taxon>Eukaryota</taxon>
        <taxon>Sar</taxon>
        <taxon>Alveolata</taxon>
        <taxon>Dinophyceae</taxon>
        <taxon>Suessiales</taxon>
        <taxon>Symbiodiniaceae</taxon>
        <taxon>Durusdinium</taxon>
    </lineage>
</organism>
<sequence>MSRFDQARALMLRLAHRQGDNTGNSSYYDKDETYGIEEEYERSWHQAPSVLYGDMEYWDHSTAREDYASSSNWYDYDGNWSYHTYEDEEYDYQFDYPEHELYYDDDSAWYEESWNAEENQPPEDGGEKEETFYQGGKGGRTFNLGCSVCGSKWHSASTCPMSKGSSKGQGGYNQGSFKGKNHGRFGKGKGKGKSKGKGKFKGKFHRPYGGKSFRDKGYGRKGYWTSGDSPTTFFRQEQQLRHAREGLQLNLMTQSNDGPQLNEDQAAATPHSHHAVPEQAKATSTGTTENGHDFLRLSRPGKSTQSETSEEPTSASSRKHLNFPVQVNQNCETDAVSSYHMIKGIKRRGLLVDPGAAAGLIGSETLRDLVEECLKPHGLQEQIQWTERRTSVTGISGKGDETLAEVSFQFSLEGDKTGTFTGDVLGGEGSLCPALVSNPSLRSLRAVICSDWFTNGDGLLICPSADDQQTKENTMIRLLLTDSGHYIIPMDKNPPVHEDEQKKAKMFMHTVLKISSQQWSDVHQTNKYCFQVSQMNEMEDNTEDHERNEEDQRPKEHDTTTSPSSSTRSPMSRTYASTRDFWKRVGDQWHRHHVRPRTAIFSPDKGKSPDLLERTQGRRETKICYVNGDEDNIVDTWQIPDAQRHLHETWTGVTIFDIIPEKETAPEKEKEIYIGDREDHIFADEELAHYEADLFPEHITEEKRKYLERFYKAVPEEFYSKLKRKPITPKNCLCVMFPVDFRYGWDIGYGPHQRLLRQVHETSLQPEVLMLSPNCRPWSVSSNQRPPEQLQQMREEEEPGLCFIEERCHKQIKMESLRQN</sequence>
<name>A0ABP0HL35_9DINO</name>
<dbReference type="EMBL" id="CAXAMM010001192">
    <property type="protein sequence ID" value="CAK8990926.1"/>
    <property type="molecule type" value="Genomic_DNA"/>
</dbReference>
<evidence type="ECO:0000313" key="2">
    <source>
        <dbReference type="EMBL" id="CAK8990926.1"/>
    </source>
</evidence>
<gene>
    <name evidence="2" type="ORF">SCF082_LOCUS2439</name>
</gene>
<accession>A0ABP0HL35</accession>
<feature type="compositionally biased region" description="Low complexity" evidence="1">
    <location>
        <begin position="560"/>
        <end position="574"/>
    </location>
</feature>
<evidence type="ECO:0000256" key="1">
    <source>
        <dbReference type="SAM" id="MobiDB-lite"/>
    </source>
</evidence>
<feature type="region of interest" description="Disordered" evidence="1">
    <location>
        <begin position="253"/>
        <end position="320"/>
    </location>
</feature>
<dbReference type="Proteomes" id="UP001642464">
    <property type="component" value="Unassembled WGS sequence"/>
</dbReference>
<feature type="compositionally biased region" description="Low complexity" evidence="1">
    <location>
        <begin position="303"/>
        <end position="316"/>
    </location>
</feature>
<keyword evidence="3" id="KW-1185">Reference proteome</keyword>
<feature type="compositionally biased region" description="Basic residues" evidence="1">
    <location>
        <begin position="179"/>
        <end position="208"/>
    </location>
</feature>
<feature type="region of interest" description="Disordered" evidence="1">
    <location>
        <begin position="162"/>
        <end position="230"/>
    </location>
</feature>
<comment type="caution">
    <text evidence="2">The sequence shown here is derived from an EMBL/GenBank/DDBJ whole genome shotgun (WGS) entry which is preliminary data.</text>
</comment>
<evidence type="ECO:0000313" key="3">
    <source>
        <dbReference type="Proteomes" id="UP001642464"/>
    </source>
</evidence>
<feature type="compositionally biased region" description="Basic and acidic residues" evidence="1">
    <location>
        <begin position="544"/>
        <end position="559"/>
    </location>
</feature>
<feature type="compositionally biased region" description="Polar residues" evidence="1">
    <location>
        <begin position="253"/>
        <end position="263"/>
    </location>
</feature>
<feature type="region of interest" description="Disordered" evidence="1">
    <location>
        <begin position="537"/>
        <end position="575"/>
    </location>
</feature>
<proteinExistence type="predicted"/>
<reference evidence="2 3" key="1">
    <citation type="submission" date="2024-02" db="EMBL/GenBank/DDBJ databases">
        <authorList>
            <person name="Chen Y."/>
            <person name="Shah S."/>
            <person name="Dougan E. K."/>
            <person name="Thang M."/>
            <person name="Chan C."/>
        </authorList>
    </citation>
    <scope>NUCLEOTIDE SEQUENCE [LARGE SCALE GENOMIC DNA]</scope>
</reference>